<dbReference type="Proteomes" id="UP001152300">
    <property type="component" value="Unassembled WGS sequence"/>
</dbReference>
<dbReference type="InterPro" id="IPR052649">
    <property type="entry name" value="NCE102-like"/>
</dbReference>
<dbReference type="PROSITE" id="PS51257">
    <property type="entry name" value="PROKAR_LIPOPROTEIN"/>
    <property type="match status" value="1"/>
</dbReference>
<proteinExistence type="predicted"/>
<comment type="subcellular location">
    <subcellularLocation>
        <location evidence="1">Membrane</location>
        <topology evidence="1">Multi-pass membrane protein</topology>
    </subcellularLocation>
</comment>
<evidence type="ECO:0000259" key="6">
    <source>
        <dbReference type="Pfam" id="PF01284"/>
    </source>
</evidence>
<evidence type="ECO:0000256" key="4">
    <source>
        <dbReference type="ARBA" id="ARBA00023136"/>
    </source>
</evidence>
<dbReference type="InterPro" id="IPR008253">
    <property type="entry name" value="Marvel"/>
</dbReference>
<dbReference type="GO" id="GO:0032126">
    <property type="term" value="C:eisosome"/>
    <property type="evidence" value="ECO:0007669"/>
    <property type="project" value="TreeGrafter"/>
</dbReference>
<dbReference type="GO" id="GO:0070941">
    <property type="term" value="P:eisosome assembly"/>
    <property type="evidence" value="ECO:0007669"/>
    <property type="project" value="TreeGrafter"/>
</dbReference>
<dbReference type="GO" id="GO:0005886">
    <property type="term" value="C:plasma membrane"/>
    <property type="evidence" value="ECO:0007669"/>
    <property type="project" value="TreeGrafter"/>
</dbReference>
<reference evidence="7" key="1">
    <citation type="submission" date="2022-11" db="EMBL/GenBank/DDBJ databases">
        <title>Genome Resource of Sclerotinia nivalis Strain SnTB1, a Plant Pathogen Isolated from American Ginseng.</title>
        <authorList>
            <person name="Fan S."/>
        </authorList>
    </citation>
    <scope>NUCLEOTIDE SEQUENCE</scope>
    <source>
        <strain evidence="7">SnTB1</strain>
    </source>
</reference>
<name>A0A9X0DMP3_9HELO</name>
<dbReference type="PANTHER" id="PTHR28165">
    <property type="entry name" value="NON-CLASSICAL EXPORT PROTEIN 2-RELATED"/>
    <property type="match status" value="1"/>
</dbReference>
<feature type="transmembrane region" description="Helical" evidence="5">
    <location>
        <begin position="43"/>
        <end position="65"/>
    </location>
</feature>
<accession>A0A9X0DMP3</accession>
<dbReference type="AlphaFoldDB" id="A0A9X0DMP3"/>
<organism evidence="7 8">
    <name type="scientific">Sclerotinia nivalis</name>
    <dbReference type="NCBI Taxonomy" id="352851"/>
    <lineage>
        <taxon>Eukaryota</taxon>
        <taxon>Fungi</taxon>
        <taxon>Dikarya</taxon>
        <taxon>Ascomycota</taxon>
        <taxon>Pezizomycotina</taxon>
        <taxon>Leotiomycetes</taxon>
        <taxon>Helotiales</taxon>
        <taxon>Sclerotiniaceae</taxon>
        <taxon>Sclerotinia</taxon>
    </lineage>
</organism>
<sequence>MIKGYGPGHSWSLISYGSFCGGAVIIIVAIGIVACFMEALQGIIMLVLDDVALFFLLAGGIAYAATIKVGNCADSDGYVSYHDNPFGFSVDRRLAIKEAIDEATSRCRETQASTAFLWFTAACFIGTTAIQFLGHKRGGGAASYP</sequence>
<evidence type="ECO:0000313" key="7">
    <source>
        <dbReference type="EMBL" id="KAJ8068839.1"/>
    </source>
</evidence>
<dbReference type="Pfam" id="PF01284">
    <property type="entry name" value="MARVEL"/>
    <property type="match status" value="1"/>
</dbReference>
<gene>
    <name evidence="7" type="ORF">OCU04_002529</name>
</gene>
<dbReference type="PANTHER" id="PTHR28165:SF1">
    <property type="entry name" value="NON-CLASSICAL EXPORT PROTEIN 2-RELATED"/>
    <property type="match status" value="1"/>
</dbReference>
<keyword evidence="4 5" id="KW-0472">Membrane</keyword>
<protein>
    <recommendedName>
        <fullName evidence="6">MARVEL domain-containing protein</fullName>
    </recommendedName>
</protein>
<feature type="transmembrane region" description="Helical" evidence="5">
    <location>
        <begin position="13"/>
        <end position="36"/>
    </location>
</feature>
<evidence type="ECO:0000313" key="8">
    <source>
        <dbReference type="Proteomes" id="UP001152300"/>
    </source>
</evidence>
<keyword evidence="3 5" id="KW-1133">Transmembrane helix</keyword>
<dbReference type="GO" id="GO:0072659">
    <property type="term" value="P:protein localization to plasma membrane"/>
    <property type="evidence" value="ECO:0007669"/>
    <property type="project" value="TreeGrafter"/>
</dbReference>
<feature type="transmembrane region" description="Helical" evidence="5">
    <location>
        <begin position="115"/>
        <end position="134"/>
    </location>
</feature>
<evidence type="ECO:0000256" key="3">
    <source>
        <dbReference type="ARBA" id="ARBA00022989"/>
    </source>
</evidence>
<evidence type="ECO:0000256" key="5">
    <source>
        <dbReference type="SAM" id="Phobius"/>
    </source>
</evidence>
<dbReference type="EMBL" id="JAPEIS010000002">
    <property type="protein sequence ID" value="KAJ8068839.1"/>
    <property type="molecule type" value="Genomic_DNA"/>
</dbReference>
<feature type="domain" description="MARVEL" evidence="6">
    <location>
        <begin position="7"/>
        <end position="129"/>
    </location>
</feature>
<keyword evidence="2 5" id="KW-0812">Transmembrane</keyword>
<comment type="caution">
    <text evidence="7">The sequence shown here is derived from an EMBL/GenBank/DDBJ whole genome shotgun (WGS) entry which is preliminary data.</text>
</comment>
<keyword evidence="8" id="KW-1185">Reference proteome</keyword>
<evidence type="ECO:0000256" key="2">
    <source>
        <dbReference type="ARBA" id="ARBA00022692"/>
    </source>
</evidence>
<evidence type="ECO:0000256" key="1">
    <source>
        <dbReference type="ARBA" id="ARBA00004141"/>
    </source>
</evidence>
<dbReference type="OrthoDB" id="2017497at2759"/>